<dbReference type="AlphaFoldDB" id="A0A845ACV8"/>
<evidence type="ECO:0000313" key="8">
    <source>
        <dbReference type="Proteomes" id="UP000460561"/>
    </source>
</evidence>
<feature type="transmembrane region" description="Helical" evidence="5">
    <location>
        <begin position="235"/>
        <end position="262"/>
    </location>
</feature>
<dbReference type="OrthoDB" id="7388589at2"/>
<evidence type="ECO:0000256" key="2">
    <source>
        <dbReference type="ARBA" id="ARBA00022692"/>
    </source>
</evidence>
<evidence type="ECO:0000259" key="6">
    <source>
        <dbReference type="Pfam" id="PF12698"/>
    </source>
</evidence>
<evidence type="ECO:0000256" key="4">
    <source>
        <dbReference type="ARBA" id="ARBA00023136"/>
    </source>
</evidence>
<feature type="transmembrane region" description="Helical" evidence="5">
    <location>
        <begin position="185"/>
        <end position="206"/>
    </location>
</feature>
<evidence type="ECO:0000256" key="3">
    <source>
        <dbReference type="ARBA" id="ARBA00022989"/>
    </source>
</evidence>
<dbReference type="Proteomes" id="UP000460561">
    <property type="component" value="Unassembled WGS sequence"/>
</dbReference>
<comment type="caution">
    <text evidence="7">The sequence shown here is derived from an EMBL/GenBank/DDBJ whole genome shotgun (WGS) entry which is preliminary data.</text>
</comment>
<dbReference type="InterPro" id="IPR013525">
    <property type="entry name" value="ABC2_TM"/>
</dbReference>
<sequence length="421" mass="44782">MSESGTSLGRLSIWQAALVIARRDFTAILFSRAFLFFLLGPLFPLAIGVLAGGIGGNIANSDGPETIAIAMSAQDTAHILAARKNLEPVIARDLPKLESLPASSMEPPFDPVHFLATDKRQFAAVLSGSTEKPVLTATSERLQQWHGVVGLICAAAMSGNSLAIPHVAEQHLASSSLSQKRGRAITAKGAQAIMFLLIMLLAGMVLSNLVEEKGNKIIEILAAAIPIDAVFLGKLFAMLGISVLGITVWGSVAILGIGIAGISPSDIPTPAVGWPVFLLLGTIYFAMGYLLLGSIFLAIGSLASTVREVQTLSMPVTMFQVLVFFLASQASDKAGSALEWLAIIFPLSSPFTMLARAATDGHLWPHIAALAWQITCVAVFIKVGAKLFRQRVMKTGKLSPRKRRFFGAGSLLFRNSSARHR</sequence>
<organism evidence="7 8">
    <name type="scientific">Altericroceibacterium indicum</name>
    <dbReference type="NCBI Taxonomy" id="374177"/>
    <lineage>
        <taxon>Bacteria</taxon>
        <taxon>Pseudomonadati</taxon>
        <taxon>Pseudomonadota</taxon>
        <taxon>Alphaproteobacteria</taxon>
        <taxon>Sphingomonadales</taxon>
        <taxon>Erythrobacteraceae</taxon>
        <taxon>Altericroceibacterium</taxon>
    </lineage>
</organism>
<feature type="transmembrane region" description="Helical" evidence="5">
    <location>
        <begin position="145"/>
        <end position="164"/>
    </location>
</feature>
<keyword evidence="4 5" id="KW-0472">Membrane</keyword>
<dbReference type="GO" id="GO:0140359">
    <property type="term" value="F:ABC-type transporter activity"/>
    <property type="evidence" value="ECO:0007669"/>
    <property type="project" value="InterPro"/>
</dbReference>
<evidence type="ECO:0000256" key="5">
    <source>
        <dbReference type="SAM" id="Phobius"/>
    </source>
</evidence>
<feature type="transmembrane region" description="Helical" evidence="5">
    <location>
        <begin position="33"/>
        <end position="54"/>
    </location>
</feature>
<keyword evidence="2 5" id="KW-0812">Transmembrane</keyword>
<feature type="transmembrane region" description="Helical" evidence="5">
    <location>
        <begin position="274"/>
        <end position="299"/>
    </location>
</feature>
<name>A0A845ACV8_9SPHN</name>
<feature type="transmembrane region" description="Helical" evidence="5">
    <location>
        <begin position="364"/>
        <end position="385"/>
    </location>
</feature>
<dbReference type="EMBL" id="WTYQ01000003">
    <property type="protein sequence ID" value="MXP26376.1"/>
    <property type="molecule type" value="Genomic_DNA"/>
</dbReference>
<dbReference type="Pfam" id="PF12698">
    <property type="entry name" value="ABC2_membrane_3"/>
    <property type="match status" value="1"/>
</dbReference>
<reference evidence="7 8" key="1">
    <citation type="submission" date="2019-12" db="EMBL/GenBank/DDBJ databases">
        <title>Genomic-based taxomic classification of the family Erythrobacteraceae.</title>
        <authorList>
            <person name="Xu L."/>
        </authorList>
    </citation>
    <scope>NUCLEOTIDE SEQUENCE [LARGE SCALE GENOMIC DNA]</scope>
    <source>
        <strain evidence="7 8">DSM 18604</strain>
    </source>
</reference>
<feature type="domain" description="ABC-2 type transporter transmembrane" evidence="6">
    <location>
        <begin position="190"/>
        <end position="377"/>
    </location>
</feature>
<dbReference type="GO" id="GO:0016020">
    <property type="term" value="C:membrane"/>
    <property type="evidence" value="ECO:0007669"/>
    <property type="project" value="UniProtKB-SubCell"/>
</dbReference>
<dbReference type="RefSeq" id="WP_160739557.1">
    <property type="nucleotide sequence ID" value="NZ_WTYQ01000003.1"/>
</dbReference>
<comment type="subcellular location">
    <subcellularLocation>
        <location evidence="1">Membrane</location>
        <topology evidence="1">Multi-pass membrane protein</topology>
    </subcellularLocation>
</comment>
<accession>A0A845ACV8</accession>
<evidence type="ECO:0000256" key="1">
    <source>
        <dbReference type="ARBA" id="ARBA00004141"/>
    </source>
</evidence>
<gene>
    <name evidence="7" type="ORF">GRI39_10035</name>
</gene>
<proteinExistence type="predicted"/>
<keyword evidence="3 5" id="KW-1133">Transmembrane helix</keyword>
<evidence type="ECO:0000313" key="7">
    <source>
        <dbReference type="EMBL" id="MXP26376.1"/>
    </source>
</evidence>
<protein>
    <submittedName>
        <fullName evidence="7">ABC transporter permease</fullName>
    </submittedName>
</protein>
<keyword evidence="8" id="KW-1185">Reference proteome</keyword>